<dbReference type="Proteomes" id="UP000238296">
    <property type="component" value="Unassembled WGS sequence"/>
</dbReference>
<comment type="caution">
    <text evidence="1">The sequence shown here is derived from an EMBL/GenBank/DDBJ whole genome shotgun (WGS) entry which is preliminary data.</text>
</comment>
<name>A0A2S8BH81_9MYCO</name>
<dbReference type="AlphaFoldDB" id="A0A2S8BH81"/>
<protein>
    <submittedName>
        <fullName evidence="1">Uncharacterized protein</fullName>
    </submittedName>
</protein>
<organism evidence="1 2">
    <name type="scientific">Mycobacterium talmoniae</name>
    <dbReference type="NCBI Taxonomy" id="1858794"/>
    <lineage>
        <taxon>Bacteria</taxon>
        <taxon>Bacillati</taxon>
        <taxon>Actinomycetota</taxon>
        <taxon>Actinomycetes</taxon>
        <taxon>Mycobacteriales</taxon>
        <taxon>Mycobacteriaceae</taxon>
        <taxon>Mycobacterium</taxon>
    </lineage>
</organism>
<evidence type="ECO:0000313" key="2">
    <source>
        <dbReference type="Proteomes" id="UP000238296"/>
    </source>
</evidence>
<reference evidence="1 2" key="1">
    <citation type="journal article" date="2017" name="Int. J. Syst. Evol. Microbiol.">
        <title>Mycobacterium talmoniae sp. nov., a slowly growing mycobacterium isolated from human respiratory samples.</title>
        <authorList>
            <person name="Davidson R.M."/>
            <person name="DeGroote M.A."/>
            <person name="Marola J.L."/>
            <person name="Buss S."/>
            <person name="Jones V."/>
            <person name="McNeil M.R."/>
            <person name="Freifeld A.G."/>
            <person name="Elaine Epperson L."/>
            <person name="Hasan N.A."/>
            <person name="Jackson M."/>
            <person name="Iwen P.C."/>
            <person name="Salfinger M."/>
            <person name="Strong M."/>
        </authorList>
    </citation>
    <scope>NUCLEOTIDE SEQUENCE [LARGE SCALE GENOMIC DNA]</scope>
    <source>
        <strain evidence="1 2">ATCC BAA-2683</strain>
    </source>
</reference>
<proteinExistence type="predicted"/>
<accession>A0A2S8BH81</accession>
<gene>
    <name evidence="1" type="ORF">C1Y40_03782</name>
</gene>
<dbReference type="EMBL" id="PPEA01000552">
    <property type="protein sequence ID" value="PQM46040.1"/>
    <property type="molecule type" value="Genomic_DNA"/>
</dbReference>
<sequence>MFGPPSSSASDSGVSMAAVKPPTWVFCIPGATIQPSELWLPCDVGVSLAKIPGTVVSLYPGGGRSRSSL</sequence>
<evidence type="ECO:0000313" key="1">
    <source>
        <dbReference type="EMBL" id="PQM46040.1"/>
    </source>
</evidence>